<comment type="caution">
    <text evidence="3">The sequence shown here is derived from an EMBL/GenBank/DDBJ whole genome shotgun (WGS) entry which is preliminary data.</text>
</comment>
<dbReference type="CDD" id="cd04081">
    <property type="entry name" value="CBM35_galactosidase-like"/>
    <property type="match status" value="1"/>
</dbReference>
<feature type="region of interest" description="Disordered" evidence="1">
    <location>
        <begin position="91"/>
        <end position="127"/>
    </location>
</feature>
<dbReference type="STRING" id="909626.AQJ91_42920"/>
<keyword evidence="4" id="KW-1185">Reference proteome</keyword>
<dbReference type="Proteomes" id="UP000053260">
    <property type="component" value="Unassembled WGS sequence"/>
</dbReference>
<name>A0A124IDH6_9ACTN</name>
<evidence type="ECO:0000313" key="3">
    <source>
        <dbReference type="EMBL" id="KUO15167.1"/>
    </source>
</evidence>
<protein>
    <recommendedName>
        <fullName evidence="2">Alpha-galactosidase CBM13 domain-containing protein</fullName>
    </recommendedName>
</protein>
<dbReference type="EMBL" id="LMXB01000120">
    <property type="protein sequence ID" value="KUO15167.1"/>
    <property type="molecule type" value="Genomic_DNA"/>
</dbReference>
<evidence type="ECO:0000256" key="1">
    <source>
        <dbReference type="SAM" id="MobiDB-lite"/>
    </source>
</evidence>
<dbReference type="InterPro" id="IPR055240">
    <property type="entry name" value="CBM13-like"/>
</dbReference>
<sequence length="127" mass="13466">MGWASRNTGATGTKVVDIADTNGGNAARTALFQVNGQKAAKVSFPPTGSWTTPGTVSVEVSLAKGSSNTLTFSNSPAWTLDFDAIEVCPLPGAKRRPGGRTAVEPLPRHQQHHPQRHRRTAAGLPRR</sequence>
<gene>
    <name evidence="3" type="ORF">AQJ91_42920</name>
</gene>
<dbReference type="SUPFAM" id="SSF49785">
    <property type="entry name" value="Galactose-binding domain-like"/>
    <property type="match status" value="1"/>
</dbReference>
<feature type="compositionally biased region" description="Basic residues" evidence="1">
    <location>
        <begin position="109"/>
        <end position="127"/>
    </location>
</feature>
<organism evidence="3 4">
    <name type="scientific">Streptomyces dysideae</name>
    <dbReference type="NCBI Taxonomy" id="909626"/>
    <lineage>
        <taxon>Bacteria</taxon>
        <taxon>Bacillati</taxon>
        <taxon>Actinomycetota</taxon>
        <taxon>Actinomycetes</taxon>
        <taxon>Kitasatosporales</taxon>
        <taxon>Streptomycetaceae</taxon>
        <taxon>Streptomyces</taxon>
    </lineage>
</organism>
<dbReference type="AlphaFoldDB" id="A0A124IDH6"/>
<evidence type="ECO:0000313" key="4">
    <source>
        <dbReference type="Proteomes" id="UP000053260"/>
    </source>
</evidence>
<accession>A0A124IDH6</accession>
<dbReference type="Gene3D" id="2.60.120.260">
    <property type="entry name" value="Galactose-binding domain-like"/>
    <property type="match status" value="1"/>
</dbReference>
<dbReference type="Pfam" id="PF22704">
    <property type="entry name" value="CBM13-like"/>
    <property type="match status" value="1"/>
</dbReference>
<proteinExistence type="predicted"/>
<dbReference type="InterPro" id="IPR008979">
    <property type="entry name" value="Galactose-bd-like_sf"/>
</dbReference>
<evidence type="ECO:0000259" key="2">
    <source>
        <dbReference type="Pfam" id="PF22704"/>
    </source>
</evidence>
<feature type="domain" description="Alpha-galactosidase CBM13" evidence="2">
    <location>
        <begin position="5"/>
        <end position="77"/>
    </location>
</feature>
<reference evidence="3 4" key="1">
    <citation type="submission" date="2015-10" db="EMBL/GenBank/DDBJ databases">
        <title>Draft genome sequence of Streptomyces sp. RV15, isolated from a marine sponge.</title>
        <authorList>
            <person name="Ruckert C."/>
            <person name="Abdelmohsen U.R."/>
            <person name="Winkler A."/>
            <person name="Hentschel U."/>
            <person name="Kalinowski J."/>
            <person name="Kampfer P."/>
            <person name="Glaeser S."/>
        </authorList>
    </citation>
    <scope>NUCLEOTIDE SEQUENCE [LARGE SCALE GENOMIC DNA]</scope>
    <source>
        <strain evidence="3 4">RV15</strain>
    </source>
</reference>